<evidence type="ECO:0000313" key="1">
    <source>
        <dbReference type="EMBL" id="VDM77508.1"/>
    </source>
</evidence>
<dbReference type="SUPFAM" id="SSF55797">
    <property type="entry name" value="PR-1-like"/>
    <property type="match status" value="1"/>
</dbReference>
<gene>
    <name evidence="1" type="ORF">SVUK_LOCUS12506</name>
</gene>
<proteinExistence type="predicted"/>
<keyword evidence="2" id="KW-1185">Reference proteome</keyword>
<protein>
    <submittedName>
        <fullName evidence="1">Uncharacterized protein</fullName>
    </submittedName>
</protein>
<name>A0A3P7LE83_STRVU</name>
<organism evidence="1 2">
    <name type="scientific">Strongylus vulgaris</name>
    <name type="common">Blood worm</name>
    <dbReference type="NCBI Taxonomy" id="40348"/>
    <lineage>
        <taxon>Eukaryota</taxon>
        <taxon>Metazoa</taxon>
        <taxon>Ecdysozoa</taxon>
        <taxon>Nematoda</taxon>
        <taxon>Chromadorea</taxon>
        <taxon>Rhabditida</taxon>
        <taxon>Rhabditina</taxon>
        <taxon>Rhabditomorpha</taxon>
        <taxon>Strongyloidea</taxon>
        <taxon>Strongylidae</taxon>
        <taxon>Strongylus</taxon>
    </lineage>
</organism>
<dbReference type="OrthoDB" id="5903974at2759"/>
<sequence>MLTHQMPDGDFLNDTVVRQKRQGTNNMCPLNNVLDDGSRILMVDVHNLRRTETANGESYDCDLEAAAQSVADSCSLTVTPEAQRPGYGENVHVIEQERSTVSNAFALNEVLFCNLNSASIGGAWYKTAMTCTIRRPRLPEW</sequence>
<accession>A0A3P7LE83</accession>
<dbReference type="Proteomes" id="UP000270094">
    <property type="component" value="Unassembled WGS sequence"/>
</dbReference>
<evidence type="ECO:0000313" key="2">
    <source>
        <dbReference type="Proteomes" id="UP000270094"/>
    </source>
</evidence>
<reference evidence="1 2" key="1">
    <citation type="submission" date="2018-11" db="EMBL/GenBank/DDBJ databases">
        <authorList>
            <consortium name="Pathogen Informatics"/>
        </authorList>
    </citation>
    <scope>NUCLEOTIDE SEQUENCE [LARGE SCALE GENOMIC DNA]</scope>
</reference>
<dbReference type="Gene3D" id="3.40.33.10">
    <property type="entry name" value="CAP"/>
    <property type="match status" value="1"/>
</dbReference>
<dbReference type="InterPro" id="IPR035940">
    <property type="entry name" value="CAP_sf"/>
</dbReference>
<dbReference type="EMBL" id="UYYB01099370">
    <property type="protein sequence ID" value="VDM77508.1"/>
    <property type="molecule type" value="Genomic_DNA"/>
</dbReference>
<dbReference type="AlphaFoldDB" id="A0A3P7LE83"/>